<dbReference type="EMBL" id="JAGQDD010000011">
    <property type="protein sequence ID" value="MBQ0931829.1"/>
    <property type="molecule type" value="Genomic_DNA"/>
</dbReference>
<protein>
    <submittedName>
        <fullName evidence="1">Uncharacterized protein</fullName>
    </submittedName>
</protein>
<dbReference type="Proteomes" id="UP000676246">
    <property type="component" value="Unassembled WGS sequence"/>
</dbReference>
<name>A0A940YL64_9BURK</name>
<comment type="caution">
    <text evidence="1">The sequence shown here is derived from an EMBL/GenBank/DDBJ whole genome shotgun (WGS) entry which is preliminary data.</text>
</comment>
<organism evidence="1 2">
    <name type="scientific">Ideonella alba</name>
    <dbReference type="NCBI Taxonomy" id="2824118"/>
    <lineage>
        <taxon>Bacteria</taxon>
        <taxon>Pseudomonadati</taxon>
        <taxon>Pseudomonadota</taxon>
        <taxon>Betaproteobacteria</taxon>
        <taxon>Burkholderiales</taxon>
        <taxon>Sphaerotilaceae</taxon>
        <taxon>Ideonella</taxon>
    </lineage>
</organism>
<reference evidence="1 2" key="1">
    <citation type="submission" date="2021-04" db="EMBL/GenBank/DDBJ databases">
        <title>The genome sequence of Ideonella sp. 3Y2.</title>
        <authorList>
            <person name="Liu Y."/>
        </authorList>
    </citation>
    <scope>NUCLEOTIDE SEQUENCE [LARGE SCALE GENOMIC DNA]</scope>
    <source>
        <strain evidence="1 2">3Y2</strain>
    </source>
</reference>
<evidence type="ECO:0000313" key="1">
    <source>
        <dbReference type="EMBL" id="MBQ0931829.1"/>
    </source>
</evidence>
<dbReference type="AlphaFoldDB" id="A0A940YL64"/>
<accession>A0A940YL64</accession>
<proteinExistence type="predicted"/>
<dbReference type="RefSeq" id="WP_210854866.1">
    <property type="nucleotide sequence ID" value="NZ_JAGQDD010000011.1"/>
</dbReference>
<sequence>MLRHKHSIRLSAVDQRLFEALTGPGQPAPTTVTDYNQRLRLAVQTWSQARSRDERDLGVIAAGLLLDEQDHAAVIDHQRLARVRH</sequence>
<gene>
    <name evidence="1" type="ORF">KAK03_15185</name>
</gene>
<keyword evidence="2" id="KW-1185">Reference proteome</keyword>
<evidence type="ECO:0000313" key="2">
    <source>
        <dbReference type="Proteomes" id="UP000676246"/>
    </source>
</evidence>